<comment type="caution">
    <text evidence="11">The sequence shown here is derived from an EMBL/GenBank/DDBJ whole genome shotgun (WGS) entry which is preliminary data.</text>
</comment>
<evidence type="ECO:0000256" key="1">
    <source>
        <dbReference type="ARBA" id="ARBA00004123"/>
    </source>
</evidence>
<keyword evidence="12" id="KW-1185">Reference proteome</keyword>
<comment type="similarity">
    <text evidence="2">Belongs to the snRNP Sm proteins family.</text>
</comment>
<dbReference type="PANTHER" id="PTHR10553">
    <property type="entry name" value="SMALL NUCLEAR RIBONUCLEOPROTEIN"/>
    <property type="match status" value="1"/>
</dbReference>
<dbReference type="InterPro" id="IPR017132">
    <property type="entry name" value="Lsm7"/>
</dbReference>
<dbReference type="GO" id="GO:0000398">
    <property type="term" value="P:mRNA splicing, via spliceosome"/>
    <property type="evidence" value="ECO:0007669"/>
    <property type="project" value="InterPro"/>
</dbReference>
<dbReference type="InterPro" id="IPR047575">
    <property type="entry name" value="Sm"/>
</dbReference>
<dbReference type="Proteomes" id="UP000794436">
    <property type="component" value="Unassembled WGS sequence"/>
</dbReference>
<name>A0A8K1CTC3_PYTOL</name>
<evidence type="ECO:0000256" key="8">
    <source>
        <dbReference type="ARBA" id="ARBA00023274"/>
    </source>
</evidence>
<dbReference type="Gene3D" id="2.30.30.100">
    <property type="match status" value="1"/>
</dbReference>
<dbReference type="SUPFAM" id="SSF50182">
    <property type="entry name" value="Sm-like ribonucleoproteins"/>
    <property type="match status" value="1"/>
</dbReference>
<dbReference type="InterPro" id="IPR010920">
    <property type="entry name" value="LSM_dom_sf"/>
</dbReference>
<feature type="compositionally biased region" description="Polar residues" evidence="9">
    <location>
        <begin position="15"/>
        <end position="24"/>
    </location>
</feature>
<dbReference type="OrthoDB" id="2146at2759"/>
<dbReference type="InterPro" id="IPR001163">
    <property type="entry name" value="Sm_dom_euk/arc"/>
</dbReference>
<dbReference type="GO" id="GO:0071004">
    <property type="term" value="C:U2-type prespliceosome"/>
    <property type="evidence" value="ECO:0007669"/>
    <property type="project" value="TreeGrafter"/>
</dbReference>
<reference evidence="11" key="1">
    <citation type="submission" date="2019-03" db="EMBL/GenBank/DDBJ databases">
        <title>Long read genome sequence of the mycoparasitic Pythium oligandrum ATCC 38472 isolated from sugarbeet rhizosphere.</title>
        <authorList>
            <person name="Gaulin E."/>
        </authorList>
    </citation>
    <scope>NUCLEOTIDE SEQUENCE</scope>
    <source>
        <strain evidence="11">ATCC 38472_TT</strain>
    </source>
</reference>
<dbReference type="CDD" id="cd01729">
    <property type="entry name" value="LSm7"/>
    <property type="match status" value="1"/>
</dbReference>
<protein>
    <recommendedName>
        <fullName evidence="10">Sm domain-containing protein</fullName>
    </recommendedName>
</protein>
<evidence type="ECO:0000313" key="11">
    <source>
        <dbReference type="EMBL" id="TMW69220.1"/>
    </source>
</evidence>
<organism evidence="11 12">
    <name type="scientific">Pythium oligandrum</name>
    <name type="common">Mycoparasitic fungus</name>
    <dbReference type="NCBI Taxonomy" id="41045"/>
    <lineage>
        <taxon>Eukaryota</taxon>
        <taxon>Sar</taxon>
        <taxon>Stramenopiles</taxon>
        <taxon>Oomycota</taxon>
        <taxon>Peronosporomycetes</taxon>
        <taxon>Pythiales</taxon>
        <taxon>Pythiaceae</taxon>
        <taxon>Pythium</taxon>
    </lineage>
</organism>
<proteinExistence type="inferred from homology"/>
<feature type="compositionally biased region" description="Basic and acidic residues" evidence="9">
    <location>
        <begin position="1"/>
        <end position="11"/>
    </location>
</feature>
<keyword evidence="7" id="KW-0539">Nucleus</keyword>
<keyword evidence="8" id="KW-0687">Ribonucleoprotein</keyword>
<evidence type="ECO:0000259" key="10">
    <source>
        <dbReference type="PROSITE" id="PS52002"/>
    </source>
</evidence>
<gene>
    <name evidence="11" type="ORF">Poli38472_001376</name>
</gene>
<evidence type="ECO:0000256" key="2">
    <source>
        <dbReference type="ARBA" id="ARBA00006850"/>
    </source>
</evidence>
<keyword evidence="3" id="KW-0507">mRNA processing</keyword>
<dbReference type="GO" id="GO:0071013">
    <property type="term" value="C:catalytic step 2 spliceosome"/>
    <property type="evidence" value="ECO:0007669"/>
    <property type="project" value="TreeGrafter"/>
</dbReference>
<dbReference type="SMART" id="SM00651">
    <property type="entry name" value="Sm"/>
    <property type="match status" value="1"/>
</dbReference>
<comment type="subcellular location">
    <subcellularLocation>
        <location evidence="1">Nucleus</location>
    </subcellularLocation>
</comment>
<evidence type="ECO:0000256" key="6">
    <source>
        <dbReference type="ARBA" id="ARBA00023187"/>
    </source>
</evidence>
<evidence type="ECO:0000256" key="7">
    <source>
        <dbReference type="ARBA" id="ARBA00023242"/>
    </source>
</evidence>
<dbReference type="GO" id="GO:0097526">
    <property type="term" value="C:spliceosomal tri-snRNP complex"/>
    <property type="evidence" value="ECO:0007669"/>
    <property type="project" value="TreeGrafter"/>
</dbReference>
<evidence type="ECO:0000313" key="12">
    <source>
        <dbReference type="Proteomes" id="UP000794436"/>
    </source>
</evidence>
<sequence>MNEELRHEQRRMTPQKKTTMATNGSSGGNAPARRDQILDLAKYIDQPVRVKFFGGREVHGFLKGYDQLVNLVLDDCVEYLRDPSDASRVTDETRKVGLVVCRGTSVTLISPVDGTEEIPNPFLPQEE</sequence>
<dbReference type="PANTHER" id="PTHR10553:SF5">
    <property type="entry name" value="U6 SNRNA-ASSOCIATED SM-LIKE PROTEIN LSM7"/>
    <property type="match status" value="1"/>
</dbReference>
<keyword evidence="4" id="KW-0747">Spliceosome</keyword>
<accession>A0A8K1CTC3</accession>
<dbReference type="InterPro" id="IPR044641">
    <property type="entry name" value="Lsm7/SmG-like"/>
</dbReference>
<dbReference type="GO" id="GO:0005688">
    <property type="term" value="C:U6 snRNP"/>
    <property type="evidence" value="ECO:0007669"/>
    <property type="project" value="TreeGrafter"/>
</dbReference>
<evidence type="ECO:0000256" key="9">
    <source>
        <dbReference type="SAM" id="MobiDB-lite"/>
    </source>
</evidence>
<evidence type="ECO:0000256" key="5">
    <source>
        <dbReference type="ARBA" id="ARBA00022884"/>
    </source>
</evidence>
<dbReference type="AlphaFoldDB" id="A0A8K1CTC3"/>
<dbReference type="EMBL" id="SPLM01000001">
    <property type="protein sequence ID" value="TMW69220.1"/>
    <property type="molecule type" value="Genomic_DNA"/>
</dbReference>
<dbReference type="PROSITE" id="PS52002">
    <property type="entry name" value="SM"/>
    <property type="match status" value="1"/>
</dbReference>
<dbReference type="GO" id="GO:0005689">
    <property type="term" value="C:U12-type spliceosomal complex"/>
    <property type="evidence" value="ECO:0007669"/>
    <property type="project" value="TreeGrafter"/>
</dbReference>
<keyword evidence="6" id="KW-0508">mRNA splicing</keyword>
<keyword evidence="5" id="KW-0694">RNA-binding</keyword>
<dbReference type="Pfam" id="PF01423">
    <property type="entry name" value="LSM"/>
    <property type="match status" value="1"/>
</dbReference>
<dbReference type="GO" id="GO:0000956">
    <property type="term" value="P:nuclear-transcribed mRNA catabolic process"/>
    <property type="evidence" value="ECO:0007669"/>
    <property type="project" value="InterPro"/>
</dbReference>
<dbReference type="PIRSF" id="PIRSF037188">
    <property type="entry name" value="U6_snRNA_Lsm7"/>
    <property type="match status" value="1"/>
</dbReference>
<evidence type="ECO:0000256" key="3">
    <source>
        <dbReference type="ARBA" id="ARBA00022664"/>
    </source>
</evidence>
<feature type="domain" description="Sm" evidence="10">
    <location>
        <begin position="35"/>
        <end position="115"/>
    </location>
</feature>
<feature type="region of interest" description="Disordered" evidence="9">
    <location>
        <begin position="1"/>
        <end position="32"/>
    </location>
</feature>
<dbReference type="GO" id="GO:1990726">
    <property type="term" value="C:Lsm1-7-Pat1 complex"/>
    <property type="evidence" value="ECO:0007669"/>
    <property type="project" value="TreeGrafter"/>
</dbReference>
<evidence type="ECO:0000256" key="4">
    <source>
        <dbReference type="ARBA" id="ARBA00022728"/>
    </source>
</evidence>
<dbReference type="GO" id="GO:0003723">
    <property type="term" value="F:RNA binding"/>
    <property type="evidence" value="ECO:0007669"/>
    <property type="project" value="UniProtKB-KW"/>
</dbReference>